<dbReference type="GeneID" id="81364994"/>
<dbReference type="OrthoDB" id="4367922at2759"/>
<dbReference type="Proteomes" id="UP001147747">
    <property type="component" value="Unassembled WGS sequence"/>
</dbReference>
<sequence length="108" mass="12000">MSDFFRRASDAFHNRQRQDSTGSTGAPTSPDAAKSPEEPLNERSGSVQSESHVNEAFAGTATTDTAQPTTKKHYPWGWKRHQENAPEKRKPSVSDEVKKDDVDWVIGT</sequence>
<reference evidence="2" key="2">
    <citation type="journal article" date="2023" name="IMA Fungus">
        <title>Comparative genomic study of the Penicillium genus elucidates a diverse pangenome and 15 lateral gene transfer events.</title>
        <authorList>
            <person name="Petersen C."/>
            <person name="Sorensen T."/>
            <person name="Nielsen M.R."/>
            <person name="Sondergaard T.E."/>
            <person name="Sorensen J.L."/>
            <person name="Fitzpatrick D.A."/>
            <person name="Frisvad J.C."/>
            <person name="Nielsen K.L."/>
        </authorList>
    </citation>
    <scope>NUCLEOTIDE SEQUENCE</scope>
    <source>
        <strain evidence="2">IBT 29677</strain>
    </source>
</reference>
<dbReference type="AlphaFoldDB" id="A0A9W9WC51"/>
<evidence type="ECO:0000313" key="3">
    <source>
        <dbReference type="Proteomes" id="UP001147747"/>
    </source>
</evidence>
<comment type="caution">
    <text evidence="2">The sequence shown here is derived from an EMBL/GenBank/DDBJ whole genome shotgun (WGS) entry which is preliminary data.</text>
</comment>
<gene>
    <name evidence="2" type="ORF">N7509_001377</name>
</gene>
<protein>
    <submittedName>
        <fullName evidence="2">Uncharacterized protein</fullName>
    </submittedName>
</protein>
<organism evidence="2 3">
    <name type="scientific">Penicillium cosmopolitanum</name>
    <dbReference type="NCBI Taxonomy" id="1131564"/>
    <lineage>
        <taxon>Eukaryota</taxon>
        <taxon>Fungi</taxon>
        <taxon>Dikarya</taxon>
        <taxon>Ascomycota</taxon>
        <taxon>Pezizomycotina</taxon>
        <taxon>Eurotiomycetes</taxon>
        <taxon>Eurotiomycetidae</taxon>
        <taxon>Eurotiales</taxon>
        <taxon>Aspergillaceae</taxon>
        <taxon>Penicillium</taxon>
    </lineage>
</organism>
<dbReference type="RefSeq" id="XP_056494596.1">
    <property type="nucleotide sequence ID" value="XM_056626014.1"/>
</dbReference>
<evidence type="ECO:0000256" key="1">
    <source>
        <dbReference type="SAM" id="MobiDB-lite"/>
    </source>
</evidence>
<name>A0A9W9WC51_9EURO</name>
<feature type="region of interest" description="Disordered" evidence="1">
    <location>
        <begin position="1"/>
        <end position="108"/>
    </location>
</feature>
<reference evidence="2" key="1">
    <citation type="submission" date="2022-12" db="EMBL/GenBank/DDBJ databases">
        <authorList>
            <person name="Petersen C."/>
        </authorList>
    </citation>
    <scope>NUCLEOTIDE SEQUENCE</scope>
    <source>
        <strain evidence="2">IBT 29677</strain>
    </source>
</reference>
<accession>A0A9W9WC51</accession>
<proteinExistence type="predicted"/>
<feature type="compositionally biased region" description="Basic and acidic residues" evidence="1">
    <location>
        <begin position="80"/>
        <end position="102"/>
    </location>
</feature>
<keyword evidence="3" id="KW-1185">Reference proteome</keyword>
<feature type="compositionally biased region" description="Basic and acidic residues" evidence="1">
    <location>
        <begin position="1"/>
        <end position="18"/>
    </location>
</feature>
<feature type="compositionally biased region" description="Low complexity" evidence="1">
    <location>
        <begin position="58"/>
        <end position="69"/>
    </location>
</feature>
<dbReference type="EMBL" id="JAPZBU010000003">
    <property type="protein sequence ID" value="KAJ5414750.1"/>
    <property type="molecule type" value="Genomic_DNA"/>
</dbReference>
<evidence type="ECO:0000313" key="2">
    <source>
        <dbReference type="EMBL" id="KAJ5414750.1"/>
    </source>
</evidence>